<dbReference type="Proteomes" id="UP001595897">
    <property type="component" value="Unassembled WGS sequence"/>
</dbReference>
<comment type="caution">
    <text evidence="1">The sequence shown here is derived from an EMBL/GenBank/DDBJ whole genome shotgun (WGS) entry which is preliminary data.</text>
</comment>
<dbReference type="GO" id="GO:0016491">
    <property type="term" value="F:oxidoreductase activity"/>
    <property type="evidence" value="ECO:0007669"/>
    <property type="project" value="UniProtKB-KW"/>
</dbReference>
<dbReference type="PIRSF" id="PIRSF011396">
    <property type="entry name" value="Trp_halogenase"/>
    <property type="match status" value="1"/>
</dbReference>
<dbReference type="Pfam" id="PF04820">
    <property type="entry name" value="Trp_halogenase"/>
    <property type="match status" value="1"/>
</dbReference>
<dbReference type="InterPro" id="IPR050816">
    <property type="entry name" value="Flavin-dep_Halogenase_NPB"/>
</dbReference>
<dbReference type="EMBL" id="JBHSGU010000005">
    <property type="protein sequence ID" value="MFC4700769.1"/>
    <property type="molecule type" value="Genomic_DNA"/>
</dbReference>
<name>A0ABV9LY59_9ALTE</name>
<evidence type="ECO:0000313" key="2">
    <source>
        <dbReference type="Proteomes" id="UP001595897"/>
    </source>
</evidence>
<organism evidence="1 2">
    <name type="scientific">Glaciecola siphonariae</name>
    <dbReference type="NCBI Taxonomy" id="521012"/>
    <lineage>
        <taxon>Bacteria</taxon>
        <taxon>Pseudomonadati</taxon>
        <taxon>Pseudomonadota</taxon>
        <taxon>Gammaproteobacteria</taxon>
        <taxon>Alteromonadales</taxon>
        <taxon>Alteromonadaceae</taxon>
        <taxon>Glaciecola</taxon>
    </lineage>
</organism>
<protein>
    <submittedName>
        <fullName evidence="1">Tryptophan halogenase family protein</fullName>
        <ecNumber evidence="1">1.14.19.-</ecNumber>
    </submittedName>
</protein>
<reference evidence="2" key="1">
    <citation type="journal article" date="2019" name="Int. J. Syst. Evol. Microbiol.">
        <title>The Global Catalogue of Microorganisms (GCM) 10K type strain sequencing project: providing services to taxonomists for standard genome sequencing and annotation.</title>
        <authorList>
            <consortium name="The Broad Institute Genomics Platform"/>
            <consortium name="The Broad Institute Genome Sequencing Center for Infectious Disease"/>
            <person name="Wu L."/>
            <person name="Ma J."/>
        </authorList>
    </citation>
    <scope>NUCLEOTIDE SEQUENCE [LARGE SCALE GENOMIC DNA]</scope>
    <source>
        <strain evidence="2">KACC 12507</strain>
    </source>
</reference>
<keyword evidence="1" id="KW-0560">Oxidoreductase</keyword>
<dbReference type="PANTHER" id="PTHR43747">
    <property type="entry name" value="FAD-BINDING PROTEIN"/>
    <property type="match status" value="1"/>
</dbReference>
<evidence type="ECO:0000313" key="1">
    <source>
        <dbReference type="EMBL" id="MFC4700769.1"/>
    </source>
</evidence>
<dbReference type="Gene3D" id="3.50.50.60">
    <property type="entry name" value="FAD/NAD(P)-binding domain"/>
    <property type="match status" value="1"/>
</dbReference>
<dbReference type="InterPro" id="IPR033856">
    <property type="entry name" value="Trp_halogen"/>
</dbReference>
<proteinExistence type="predicted"/>
<keyword evidence="2" id="KW-1185">Reference proteome</keyword>
<dbReference type="PANTHER" id="PTHR43747:SF4">
    <property type="entry name" value="FLAVIN-DEPENDENT TRYPTOPHAN HALOGENASE"/>
    <property type="match status" value="1"/>
</dbReference>
<dbReference type="RefSeq" id="WP_382408607.1">
    <property type="nucleotide sequence ID" value="NZ_JBHSGU010000005.1"/>
</dbReference>
<dbReference type="EC" id="1.14.19.-" evidence="1"/>
<gene>
    <name evidence="1" type="ORF">ACFO4O_11410</name>
</gene>
<dbReference type="InterPro" id="IPR006905">
    <property type="entry name" value="Flavin_halogenase"/>
</dbReference>
<sequence length="503" mass="57193">MQNNKKMNVIIVGGGSAGWMTAAALSHILPQARYHISLVESHNIGTVSVGEATIPAILEFNQMLGIDEAQFLKFTNGSFKLGIEFRDWYKVGQKYMHPFGPYGVNMQGVPFHHYWLKDKLAGNERPISDYCLEYRAALNNKFCHPQPQSRSALASIKYAYHFDAVKYAEFLCEFALARGVKKIIGDIRDVSQHEGSQDIKALSLNDGHHIEGDLFIDCSGFKGLLIAQTLNVEFEDWREYLPCDSAIAQPSAALESIKPYTISTAHEYGWQWQIPLQHRVGNGFVFSSQFLSKEVAIGKLAKRLPSKALADARQLKWINGKRKLAWKNNCVAIGLSAGFIEPLESTGLQLIQSAIMRLLSLFPDGPCQQADIDTYNRYTDDELWRIRDFIILHYKATERDDSEFWRYCQHMPIPDTLQAKIELYRANGRLFRENNELFNEISWFSVMNGQGIVPKGYHPLVNNLPEQQRQQNLSHIAGAMHEAEQQMPEHQTYLTRYCESGPA</sequence>
<dbReference type="SUPFAM" id="SSF51905">
    <property type="entry name" value="FAD/NAD(P)-binding domain"/>
    <property type="match status" value="1"/>
</dbReference>
<dbReference type="InterPro" id="IPR036188">
    <property type="entry name" value="FAD/NAD-bd_sf"/>
</dbReference>
<accession>A0ABV9LY59</accession>